<evidence type="ECO:0000256" key="3">
    <source>
        <dbReference type="ARBA" id="ARBA00022989"/>
    </source>
</evidence>
<sequence length="1226" mass="132490">MKRKLIFGLGVIFGLVSLILLSVAAILYSEAGNRWALSKVPGLEVKGFQGKLLGDWSAEQISWQQDDTKALLLQPKMHLSGRCLMQKRICINHLEVAEIQLELPEETEPTPPRDTDLELPALKLPIEIEIKRLAVNRLLLNQQPLVTGLEAQLAWLNSGVSIDHLVLHYTDIALQAQGSLDPATEVWATELELQAVIPFEPEAEPLTAKLQASGPLNQLQLTGVTSGCLQGTLLGEVDALAVDLPLTATLEITDFNATPEQPSLTVERLGLSAQGNLKQGFSIHSEGRLKGDTEPVLLDLKAFAQLDQARIEQLTLQGADPQQYIKATGNLSWQDQLQAQLRLDWQAFPWQQLLPGEPLPVTLDQLTAELELKDETYQGQLDASLTGPEGVFTLSAPVTGDFQQLLIKNLQLVAGQGRLAGDVQVGFAEQIDWLAEINLHELNPAYWVQELPGTLAGTLTSKGQLQGEALTADAELALKGKLRNQQTELLLSADAKPDQYRLQQLQLLMGSNRINAKGSLVKQQVKADLNLDLAQLSQLWPDLSGVLKGQAEVSGSLDQPILNAKLNGQKVTYDTFRIQQLMLDAKLSNQQQLNLASELTGIESGETDLGKLALKASGKLAQHQLQLDLTGPTLNTALAVAGGVNQQGDWRGQLQRMFIAAEGQRFTLDQATQINYLHSGKLTVSAHCWNNQEASLCAERQQQLLPEPNIDYRLRNFSLASLQEFLPEDIKLSGKVNGQLQLALPAAGPKGKIYLDASNGLAEVKDQGQWQQLAWKTLTLDSDLTPQKVLSRVQFKGATTGALTAEISLNPQPADKPISGRFTLSEVDLSVLKPFVTQVEQLEGKVAGQGVISGSLMAPQVTGVIALKQGLLAGGDLPMEMKNLALEAKIAGSRVDLTGGWNSGAKGQGEVGGYVQWEPSLDVNVLVKGTQLPVVVEPYADVIVEPDLVIELADNRLQINGVVRVPKGQIEVPQLPASATRVSPDARIVGEQEPEPGMQMAMDVTIEVGEERLKFNGFGLTADIKGHLKMGDNMASYGQLALANGRYNAYGQRLEIRKAQLLFEGPISEPFLDIEAVRVTGDVTAGLRLSGPASQPASEIFSDPSMSQEQALSWLLLGRPLDGGGDGNAMAQAALALGLMGSSPVVNKLAETVGLKEFSLDSEGSGDATSVAATGKINDKLSMRYGVGVFEPSTILSLRYELTKRLYIEAASGVANSIDLFYKRSF</sequence>
<dbReference type="AlphaFoldDB" id="A0A0K1XBQ5"/>
<keyword evidence="4" id="KW-0472">Membrane</keyword>
<proteinExistence type="predicted"/>
<protein>
    <recommendedName>
        <fullName evidence="5">Translocation and assembly module TamB C-terminal domain-containing protein</fullName>
    </recommendedName>
</protein>
<accession>A0A0K1XBQ5</accession>
<gene>
    <name evidence="6" type="ORF">AKN88_01040</name>
</gene>
<dbReference type="PANTHER" id="PTHR36985">
    <property type="entry name" value="TRANSLOCATION AND ASSEMBLY MODULE SUBUNIT TAMB"/>
    <property type="match status" value="1"/>
</dbReference>
<evidence type="ECO:0000313" key="6">
    <source>
        <dbReference type="EMBL" id="AKX58679.1"/>
    </source>
</evidence>
<evidence type="ECO:0000256" key="2">
    <source>
        <dbReference type="ARBA" id="ARBA00022692"/>
    </source>
</evidence>
<organism evidence="6 7">
    <name type="scientific">Thiopseudomonas alkaliphila</name>
    <dbReference type="NCBI Taxonomy" id="1697053"/>
    <lineage>
        <taxon>Bacteria</taxon>
        <taxon>Pseudomonadati</taxon>
        <taxon>Pseudomonadota</taxon>
        <taxon>Gammaproteobacteria</taxon>
        <taxon>Pseudomonadales</taxon>
        <taxon>Pseudomonadaceae</taxon>
        <taxon>Thiopseudomonas</taxon>
    </lineage>
</organism>
<dbReference type="Proteomes" id="UP000063953">
    <property type="component" value="Chromosome"/>
</dbReference>
<reference evidence="6 7" key="1">
    <citation type="journal article" date="2015" name="Genome Announc.">
        <title>Genome Sequences of Oblitimonas alkaliphila gen. nov. sp. nov. (Proposed), a Novel Bacterium of the Pseudomonadaceae Family.</title>
        <authorList>
            <person name="Lauer A.C."/>
            <person name="Nicholson A.C."/>
            <person name="Humrighouse B.W."/>
            <person name="Emery B."/>
            <person name="Drobish A."/>
            <person name="Juieng P."/>
            <person name="Loparev V."/>
            <person name="McQuiston J.R."/>
        </authorList>
    </citation>
    <scope>NUCLEOTIDE SEQUENCE [LARGE SCALE GENOMIC DNA]</scope>
    <source>
        <strain evidence="6 7">E5571</strain>
    </source>
</reference>
<dbReference type="RefSeq" id="WP_053099587.1">
    <property type="nucleotide sequence ID" value="NZ_CP012365.1"/>
</dbReference>
<dbReference type="PATRIC" id="fig|1698449.3.peg.209"/>
<comment type="subcellular location">
    <subcellularLocation>
        <location evidence="1">Membrane</location>
        <topology evidence="1">Single-pass membrane protein</topology>
    </subcellularLocation>
</comment>
<dbReference type="InterPro" id="IPR007452">
    <property type="entry name" value="TamB_C"/>
</dbReference>
<feature type="domain" description="Translocation and assembly module TamB C-terminal" evidence="5">
    <location>
        <begin position="904"/>
        <end position="1226"/>
    </location>
</feature>
<evidence type="ECO:0000256" key="1">
    <source>
        <dbReference type="ARBA" id="ARBA00004167"/>
    </source>
</evidence>
<evidence type="ECO:0000313" key="7">
    <source>
        <dbReference type="Proteomes" id="UP000063953"/>
    </source>
</evidence>
<keyword evidence="3" id="KW-1133">Transmembrane helix</keyword>
<dbReference type="GO" id="GO:0005886">
    <property type="term" value="C:plasma membrane"/>
    <property type="evidence" value="ECO:0007669"/>
    <property type="project" value="InterPro"/>
</dbReference>
<keyword evidence="2" id="KW-0812">Transmembrane</keyword>
<dbReference type="GO" id="GO:0097347">
    <property type="term" value="C:TAM protein secretion complex"/>
    <property type="evidence" value="ECO:0007669"/>
    <property type="project" value="TreeGrafter"/>
</dbReference>
<keyword evidence="7" id="KW-1185">Reference proteome</keyword>
<evidence type="ECO:0000256" key="4">
    <source>
        <dbReference type="ARBA" id="ARBA00023136"/>
    </source>
</evidence>
<dbReference type="STRING" id="1697053.AKN87_02935"/>
<dbReference type="PANTHER" id="PTHR36985:SF1">
    <property type="entry name" value="TRANSLOCATION AND ASSEMBLY MODULE SUBUNIT TAMB"/>
    <property type="match status" value="1"/>
</dbReference>
<dbReference type="GO" id="GO:0009306">
    <property type="term" value="P:protein secretion"/>
    <property type="evidence" value="ECO:0007669"/>
    <property type="project" value="InterPro"/>
</dbReference>
<name>A0A0K1XBQ5_9GAMM</name>
<dbReference type="EMBL" id="CP012365">
    <property type="protein sequence ID" value="AKX58679.1"/>
    <property type="molecule type" value="Genomic_DNA"/>
</dbReference>
<evidence type="ECO:0000259" key="5">
    <source>
        <dbReference type="Pfam" id="PF04357"/>
    </source>
</evidence>
<dbReference type="Pfam" id="PF04357">
    <property type="entry name" value="TamB"/>
    <property type="match status" value="1"/>
</dbReference>